<gene>
    <name evidence="6" type="ORF">NGB36_03350</name>
</gene>
<keyword evidence="7" id="KW-1185">Reference proteome</keyword>
<dbReference type="SUPFAM" id="SSF55781">
    <property type="entry name" value="GAF domain-like"/>
    <property type="match status" value="1"/>
</dbReference>
<evidence type="ECO:0000313" key="6">
    <source>
        <dbReference type="EMBL" id="MCQ4079659.1"/>
    </source>
</evidence>
<organism evidence="6 7">
    <name type="scientific">Streptomyces humicola</name>
    <dbReference type="NCBI Taxonomy" id="2953240"/>
    <lineage>
        <taxon>Bacteria</taxon>
        <taxon>Bacillati</taxon>
        <taxon>Actinomycetota</taxon>
        <taxon>Actinomycetes</taxon>
        <taxon>Kitasatosporales</taxon>
        <taxon>Streptomycetaceae</taxon>
        <taxon>Streptomyces</taxon>
    </lineage>
</organism>
<accession>A0ABT1PPQ8</accession>
<evidence type="ECO:0000256" key="3">
    <source>
        <dbReference type="ARBA" id="ARBA00023163"/>
    </source>
</evidence>
<dbReference type="InterPro" id="IPR036390">
    <property type="entry name" value="WH_DNA-bd_sf"/>
</dbReference>
<dbReference type="Proteomes" id="UP001057702">
    <property type="component" value="Unassembled WGS sequence"/>
</dbReference>
<name>A0ABT1PPQ8_9ACTN</name>
<feature type="domain" description="HTH iclR-type" evidence="4">
    <location>
        <begin position="8"/>
        <end position="75"/>
    </location>
</feature>
<feature type="domain" description="IclR-ED" evidence="5">
    <location>
        <begin position="69"/>
        <end position="253"/>
    </location>
</feature>
<dbReference type="SUPFAM" id="SSF46785">
    <property type="entry name" value="Winged helix' DNA-binding domain"/>
    <property type="match status" value="1"/>
</dbReference>
<comment type="caution">
    <text evidence="6">The sequence shown here is derived from an EMBL/GenBank/DDBJ whole genome shotgun (WGS) entry which is preliminary data.</text>
</comment>
<sequence>PPTHPVFVESLARGLAVLTAFGRDRGELPLTAVAEAAGLARATARRALLTLDHLGYVTTRGKLFAPTPRVLELGFARLAGLTLPQIAQPHLAGLVERVHESASMAVLAGDDIQYVARVPTVRIMSVNITLGTRFPAYATSMGRVLLAGLPRDERTARLGATALDALTRHTITSPQCLAAVLDQVERDGYALVNEELEEGLRSLAVPVRDLQERVVAAVNVSMHAARATPQQSRHALLPPLREAALAIERDLHVAGRYTRVPVA</sequence>
<dbReference type="InterPro" id="IPR005471">
    <property type="entry name" value="Tscrpt_reg_IclR_N"/>
</dbReference>
<dbReference type="InterPro" id="IPR014757">
    <property type="entry name" value="Tscrpt_reg_IclR_C"/>
</dbReference>
<evidence type="ECO:0000256" key="2">
    <source>
        <dbReference type="ARBA" id="ARBA00023125"/>
    </source>
</evidence>
<dbReference type="NCBIfam" id="TIGR02431">
    <property type="entry name" value="pcaR_pcaU"/>
    <property type="match status" value="1"/>
</dbReference>
<dbReference type="InterPro" id="IPR036388">
    <property type="entry name" value="WH-like_DNA-bd_sf"/>
</dbReference>
<proteinExistence type="predicted"/>
<dbReference type="PROSITE" id="PS51078">
    <property type="entry name" value="ICLR_ED"/>
    <property type="match status" value="1"/>
</dbReference>
<feature type="non-terminal residue" evidence="6">
    <location>
        <position position="1"/>
    </location>
</feature>
<protein>
    <submittedName>
        <fullName evidence="6">Helix-turn-helix domain-containing protein</fullName>
    </submittedName>
</protein>
<keyword evidence="2" id="KW-0238">DNA-binding</keyword>
<evidence type="ECO:0000256" key="1">
    <source>
        <dbReference type="ARBA" id="ARBA00023015"/>
    </source>
</evidence>
<dbReference type="InterPro" id="IPR012794">
    <property type="entry name" value="PcaR_PcaU"/>
</dbReference>
<dbReference type="Pfam" id="PF01614">
    <property type="entry name" value="IclR_C"/>
    <property type="match status" value="1"/>
</dbReference>
<dbReference type="Pfam" id="PF09339">
    <property type="entry name" value="HTH_IclR"/>
    <property type="match status" value="1"/>
</dbReference>
<dbReference type="PANTHER" id="PTHR30136">
    <property type="entry name" value="HELIX-TURN-HELIX TRANSCRIPTIONAL REGULATOR, ICLR FAMILY"/>
    <property type="match status" value="1"/>
</dbReference>
<dbReference type="InterPro" id="IPR029016">
    <property type="entry name" value="GAF-like_dom_sf"/>
</dbReference>
<keyword evidence="1" id="KW-0805">Transcription regulation</keyword>
<dbReference type="Gene3D" id="1.10.10.10">
    <property type="entry name" value="Winged helix-like DNA-binding domain superfamily/Winged helix DNA-binding domain"/>
    <property type="match status" value="1"/>
</dbReference>
<dbReference type="PROSITE" id="PS51077">
    <property type="entry name" value="HTH_ICLR"/>
    <property type="match status" value="1"/>
</dbReference>
<dbReference type="SMART" id="SM00346">
    <property type="entry name" value="HTH_ICLR"/>
    <property type="match status" value="1"/>
</dbReference>
<evidence type="ECO:0000259" key="4">
    <source>
        <dbReference type="PROSITE" id="PS51077"/>
    </source>
</evidence>
<evidence type="ECO:0000259" key="5">
    <source>
        <dbReference type="PROSITE" id="PS51078"/>
    </source>
</evidence>
<dbReference type="PANTHER" id="PTHR30136:SF34">
    <property type="entry name" value="TRANSCRIPTIONAL REGULATOR"/>
    <property type="match status" value="1"/>
</dbReference>
<dbReference type="RefSeq" id="WP_255918495.1">
    <property type="nucleotide sequence ID" value="NZ_JANFNG010000001.1"/>
</dbReference>
<dbReference type="EMBL" id="JANFNG010000001">
    <property type="protein sequence ID" value="MCQ4079659.1"/>
    <property type="molecule type" value="Genomic_DNA"/>
</dbReference>
<evidence type="ECO:0000313" key="7">
    <source>
        <dbReference type="Proteomes" id="UP001057702"/>
    </source>
</evidence>
<dbReference type="Gene3D" id="3.30.450.40">
    <property type="match status" value="1"/>
</dbReference>
<keyword evidence="3" id="KW-0804">Transcription</keyword>
<dbReference type="InterPro" id="IPR050707">
    <property type="entry name" value="HTH_MetabolicPath_Reg"/>
</dbReference>
<reference evidence="6" key="1">
    <citation type="submission" date="2022-06" db="EMBL/GenBank/DDBJ databases">
        <title>Draft genome sequence of Streptomyces sp. RB6PN25 isolated from peat swamp forest in Thailand.</title>
        <authorList>
            <person name="Duangmal K."/>
            <person name="Klaysubun C."/>
        </authorList>
    </citation>
    <scope>NUCLEOTIDE SEQUENCE</scope>
    <source>
        <strain evidence="6">RB6PN25</strain>
    </source>
</reference>